<dbReference type="Gene3D" id="3.60.20.10">
    <property type="entry name" value="Glutamine Phosphoribosylpyrophosphate, subunit 1, domain 1"/>
    <property type="match status" value="1"/>
</dbReference>
<dbReference type="InterPro" id="IPR029055">
    <property type="entry name" value="Ntn_hydrolases_N"/>
</dbReference>
<comment type="caution">
    <text evidence="4">The sequence shown here is derived from an EMBL/GenBank/DDBJ whole genome shotgun (WGS) entry which is preliminary data.</text>
</comment>
<dbReference type="Proteomes" id="UP000619265">
    <property type="component" value="Unassembled WGS sequence"/>
</dbReference>
<dbReference type="SUPFAM" id="SSF47762">
    <property type="entry name" value="PAH2 domain"/>
    <property type="match status" value="1"/>
</dbReference>
<dbReference type="GO" id="GO:0006355">
    <property type="term" value="P:regulation of DNA-templated transcription"/>
    <property type="evidence" value="ECO:0007669"/>
    <property type="project" value="InterPro"/>
</dbReference>
<proteinExistence type="predicted"/>
<evidence type="ECO:0000256" key="2">
    <source>
        <dbReference type="ARBA" id="ARBA00023242"/>
    </source>
</evidence>
<organism evidence="4 5">
    <name type="scientific">Juglans regia</name>
    <name type="common">English walnut</name>
    <dbReference type="NCBI Taxonomy" id="51240"/>
    <lineage>
        <taxon>Eukaryota</taxon>
        <taxon>Viridiplantae</taxon>
        <taxon>Streptophyta</taxon>
        <taxon>Embryophyta</taxon>
        <taxon>Tracheophyta</taxon>
        <taxon>Spermatophyta</taxon>
        <taxon>Magnoliopsida</taxon>
        <taxon>eudicotyledons</taxon>
        <taxon>Gunneridae</taxon>
        <taxon>Pentapetalae</taxon>
        <taxon>rosids</taxon>
        <taxon>fabids</taxon>
        <taxon>Fagales</taxon>
        <taxon>Juglandaceae</taxon>
        <taxon>Juglans</taxon>
    </lineage>
</organism>
<gene>
    <name evidence="4" type="ORF">F2P56_003581</name>
</gene>
<feature type="region of interest" description="Disordered" evidence="3">
    <location>
        <begin position="55"/>
        <end position="95"/>
    </location>
</feature>
<dbReference type="Gramene" id="Jr02_04260_p1">
    <property type="protein sequence ID" value="cds.Jr02_04260_p1"/>
    <property type="gene ID" value="Jr02_04260"/>
</dbReference>
<protein>
    <submittedName>
        <fullName evidence="4">Uncharacterized protein</fullName>
    </submittedName>
</protein>
<reference evidence="4" key="2">
    <citation type="submission" date="2020-03" db="EMBL/GenBank/DDBJ databases">
        <title>Walnut 2.0.</title>
        <authorList>
            <person name="Marrano A."/>
            <person name="Britton M."/>
            <person name="Zimin A.V."/>
            <person name="Zaini P.A."/>
            <person name="Workman R."/>
            <person name="Puiu D."/>
            <person name="Bianco L."/>
            <person name="Allen B.J."/>
            <person name="Troggio M."/>
            <person name="Leslie C.A."/>
            <person name="Timp W."/>
            <person name="Dendekar A."/>
            <person name="Salzberg S.L."/>
            <person name="Neale D.B."/>
        </authorList>
    </citation>
    <scope>NUCLEOTIDE SEQUENCE</scope>
    <source>
        <tissue evidence="4">Leaves</tissue>
    </source>
</reference>
<sequence>MDIQSGTSSLNLRLLEEIMIDAIRFVHLVKETFKDNPEIYRRFIQSLKDYRERRFHTRSLQPSPTEPQPTKDEDNGGYENLESNPKECEDPENEDVDEGSCWRLRSLLILGKEVRQFDILLLSYKGMLEKVGNGYVQAALVLGGVHVTGPHLHTRYIPMDQPAQPFATMGYGSLAAMAIFGSKYREGLTVN</sequence>
<dbReference type="EMBL" id="LIHL02000002">
    <property type="protein sequence ID" value="KAF5476890.1"/>
    <property type="molecule type" value="Genomic_DNA"/>
</dbReference>
<dbReference type="GO" id="GO:0005634">
    <property type="term" value="C:nucleus"/>
    <property type="evidence" value="ECO:0007669"/>
    <property type="project" value="UniProtKB-SubCell"/>
</dbReference>
<evidence type="ECO:0000313" key="4">
    <source>
        <dbReference type="EMBL" id="KAF5476890.1"/>
    </source>
</evidence>
<dbReference type="SUPFAM" id="SSF56235">
    <property type="entry name" value="N-terminal nucleophile aminohydrolases (Ntn hydrolases)"/>
    <property type="match status" value="1"/>
</dbReference>
<keyword evidence="2" id="KW-0539">Nucleus</keyword>
<accession>A0A834D4D9</accession>
<comment type="subcellular location">
    <subcellularLocation>
        <location evidence="1">Nucleus</location>
    </subcellularLocation>
</comment>
<evidence type="ECO:0000256" key="1">
    <source>
        <dbReference type="ARBA" id="ARBA00004123"/>
    </source>
</evidence>
<dbReference type="InterPro" id="IPR036600">
    <property type="entry name" value="PAH_sf"/>
</dbReference>
<dbReference type="Gene3D" id="1.20.1160.11">
    <property type="entry name" value="Paired amphipathic helix"/>
    <property type="match status" value="1"/>
</dbReference>
<name>A0A834D4D9_JUGRE</name>
<evidence type="ECO:0000313" key="5">
    <source>
        <dbReference type="Proteomes" id="UP000619265"/>
    </source>
</evidence>
<reference evidence="4" key="1">
    <citation type="submission" date="2015-10" db="EMBL/GenBank/DDBJ databases">
        <authorList>
            <person name="Martinez-Garcia P.J."/>
            <person name="Crepeau M.W."/>
            <person name="Puiu D."/>
            <person name="Gonzalez-Ibeas D."/>
            <person name="Whalen J."/>
            <person name="Stevens K."/>
            <person name="Paul R."/>
            <person name="Butterfield T."/>
            <person name="Britton M."/>
            <person name="Reagan R."/>
            <person name="Chakraborty S."/>
            <person name="Walawage S.L."/>
            <person name="Vasquez-Gross H.A."/>
            <person name="Cardeno C."/>
            <person name="Famula R."/>
            <person name="Pratt K."/>
            <person name="Kuruganti S."/>
            <person name="Aradhya M.K."/>
            <person name="Leslie C.A."/>
            <person name="Dandekar A.M."/>
            <person name="Salzberg S.L."/>
            <person name="Wegrzyn J.L."/>
            <person name="Langley C.H."/>
            <person name="Neale D.B."/>
        </authorList>
    </citation>
    <scope>NUCLEOTIDE SEQUENCE</scope>
    <source>
        <tissue evidence="4">Leaves</tissue>
    </source>
</reference>
<evidence type="ECO:0000256" key="3">
    <source>
        <dbReference type="SAM" id="MobiDB-lite"/>
    </source>
</evidence>
<dbReference type="AlphaFoldDB" id="A0A834D4D9"/>